<dbReference type="Proteomes" id="UP001237156">
    <property type="component" value="Unassembled WGS sequence"/>
</dbReference>
<feature type="signal peptide" evidence="12">
    <location>
        <begin position="1"/>
        <end position="27"/>
    </location>
</feature>
<keyword evidence="7 10" id="KW-0472">Membrane</keyword>
<dbReference type="GO" id="GO:0044718">
    <property type="term" value="P:siderophore transmembrane transport"/>
    <property type="evidence" value="ECO:0007669"/>
    <property type="project" value="TreeGrafter"/>
</dbReference>
<dbReference type="NCBIfam" id="TIGR01778">
    <property type="entry name" value="TonB-copper"/>
    <property type="match status" value="1"/>
</dbReference>
<dbReference type="InterPro" id="IPR039426">
    <property type="entry name" value="TonB-dep_rcpt-like"/>
</dbReference>
<comment type="subcellular location">
    <subcellularLocation>
        <location evidence="1 10">Cell outer membrane</location>
        <topology evidence="1 10">Multi-pass membrane protein</topology>
    </subcellularLocation>
</comment>
<dbReference type="InterPro" id="IPR010100">
    <property type="entry name" value="TonB-dep_Cu_rcpt"/>
</dbReference>
<dbReference type="PANTHER" id="PTHR30069">
    <property type="entry name" value="TONB-DEPENDENT OUTER MEMBRANE RECEPTOR"/>
    <property type="match status" value="1"/>
</dbReference>
<dbReference type="GO" id="GO:0015344">
    <property type="term" value="F:siderophore uptake transmembrane transporter activity"/>
    <property type="evidence" value="ECO:0007669"/>
    <property type="project" value="TreeGrafter"/>
</dbReference>
<dbReference type="Gene3D" id="2.40.170.20">
    <property type="entry name" value="TonB-dependent receptor, beta-barrel domain"/>
    <property type="match status" value="1"/>
</dbReference>
<evidence type="ECO:0000256" key="4">
    <source>
        <dbReference type="ARBA" id="ARBA00022452"/>
    </source>
</evidence>
<keyword evidence="6 11" id="KW-0798">TonB box</keyword>
<feature type="domain" description="TonB-dependent receptor plug" evidence="14">
    <location>
        <begin position="62"/>
        <end position="162"/>
    </location>
</feature>
<reference evidence="15 16" key="1">
    <citation type="submission" date="2023-04" db="EMBL/GenBank/DDBJ databases">
        <title>Ottowia paracancer sp. nov., isolated from human stomach.</title>
        <authorList>
            <person name="Song Y."/>
        </authorList>
    </citation>
    <scope>NUCLEOTIDE SEQUENCE [LARGE SCALE GENOMIC DNA]</scope>
    <source>
        <strain evidence="15 16">10c7w1</strain>
    </source>
</reference>
<evidence type="ECO:0000256" key="6">
    <source>
        <dbReference type="ARBA" id="ARBA00023077"/>
    </source>
</evidence>
<organism evidence="15 16">
    <name type="scientific">Ottowia cancrivicina</name>
    <dbReference type="NCBI Taxonomy" id="3040346"/>
    <lineage>
        <taxon>Bacteria</taxon>
        <taxon>Pseudomonadati</taxon>
        <taxon>Pseudomonadota</taxon>
        <taxon>Betaproteobacteria</taxon>
        <taxon>Burkholderiales</taxon>
        <taxon>Comamonadaceae</taxon>
        <taxon>Ottowia</taxon>
    </lineage>
</organism>
<proteinExistence type="inferred from homology"/>
<evidence type="ECO:0000256" key="7">
    <source>
        <dbReference type="ARBA" id="ARBA00023136"/>
    </source>
</evidence>
<evidence type="ECO:0000256" key="10">
    <source>
        <dbReference type="PROSITE-ProRule" id="PRU01360"/>
    </source>
</evidence>
<dbReference type="InterPro" id="IPR036942">
    <property type="entry name" value="Beta-barrel_TonB_sf"/>
</dbReference>
<evidence type="ECO:0000256" key="3">
    <source>
        <dbReference type="ARBA" id="ARBA00022448"/>
    </source>
</evidence>
<evidence type="ECO:0000256" key="12">
    <source>
        <dbReference type="SAM" id="SignalP"/>
    </source>
</evidence>
<keyword evidence="5 10" id="KW-0812">Transmembrane</keyword>
<evidence type="ECO:0000256" key="1">
    <source>
        <dbReference type="ARBA" id="ARBA00004571"/>
    </source>
</evidence>
<evidence type="ECO:0000256" key="11">
    <source>
        <dbReference type="RuleBase" id="RU003357"/>
    </source>
</evidence>
<comment type="similarity">
    <text evidence="2 10 11">Belongs to the TonB-dependent receptor family.</text>
</comment>
<dbReference type="Pfam" id="PF07715">
    <property type="entry name" value="Plug"/>
    <property type="match status" value="1"/>
</dbReference>
<dbReference type="PANTHER" id="PTHR30069:SF49">
    <property type="entry name" value="OUTER MEMBRANE PROTEIN C"/>
    <property type="match status" value="1"/>
</dbReference>
<dbReference type="SUPFAM" id="SSF56935">
    <property type="entry name" value="Porins"/>
    <property type="match status" value="1"/>
</dbReference>
<gene>
    <name evidence="15" type="ORF">QB898_10510</name>
</gene>
<feature type="domain" description="TonB-dependent receptor-like beta-barrel" evidence="13">
    <location>
        <begin position="220"/>
        <end position="626"/>
    </location>
</feature>
<evidence type="ECO:0000259" key="13">
    <source>
        <dbReference type="Pfam" id="PF00593"/>
    </source>
</evidence>
<dbReference type="InterPro" id="IPR000531">
    <property type="entry name" value="Beta-barrel_TonB"/>
</dbReference>
<dbReference type="RefSeq" id="WP_279524917.1">
    <property type="nucleotide sequence ID" value="NZ_JARVII010000024.1"/>
</dbReference>
<name>A0AAW6RMN6_9BURK</name>
<evidence type="ECO:0000256" key="2">
    <source>
        <dbReference type="ARBA" id="ARBA00009810"/>
    </source>
</evidence>
<keyword evidence="16" id="KW-1185">Reference proteome</keyword>
<keyword evidence="3 10" id="KW-0813">Transport</keyword>
<dbReference type="InterPro" id="IPR037066">
    <property type="entry name" value="Plug_dom_sf"/>
</dbReference>
<dbReference type="Gene3D" id="2.170.130.10">
    <property type="entry name" value="TonB-dependent receptor, plug domain"/>
    <property type="match status" value="1"/>
</dbReference>
<keyword evidence="8 15" id="KW-0675">Receptor</keyword>
<sequence>MKYRIRHSLVAPWAVLPLALAVSAAWAADASQAEKQKRAQANEPAPALGTVVVTGTVPRQPDAVRIDPKAALQPLPASDGASLLKGTPGLNVIRKGGSSGDPLLRGLGGSRLNVLADDMFIYGGCGNRMDPPTAYIFPAAFDEVVITKGPQSVTQGMGLVAGGVRFVRQPPTPSETTRAEVNAAATAGSFGRFDLFGDATITGRMFFVRANATHNKSDNYKDGSGQEVNSHFKRNSQMLQAGLMPTRDTRLSVTYERSRGEAAYADRMMDGPKFDRDAWSVQGVHQNITPWFKEAELRFGSGTIDHVMDNFSMRPVNRMMGLRLRNPKRTVRTAHLKTTMEWGNLNVQAGLDWSRDRHRLRTDADYLVKPFMPTQSFRQAGAFAEAAWKRTPEQKLVAGLRHDRVRAVFERQPAASPTKNQTYKLTSAFGRWEQVFGNATWYAGLGLAERSPDFWERNRSSTLKPEKNRQIDAGVIYRQGGVQASVSLFASSVKDFILVDTNPGAAAARNIDARRYGGEAEVKWRLLPTLEAGASLAYTRGTNRSDHRPLGQTPPLELKTSLNWDNGVWSAGALWRVAAKQNRYAIGQGNIIGQDLGPTPGFGVFSINGGWRINRNVTLQAGVDNVFDKTYAESISRPGSHIDPSLGVRTMRVNEPGRQFWLRVQAQF</sequence>
<keyword evidence="9 10" id="KW-0998">Cell outer membrane</keyword>
<keyword evidence="4 10" id="KW-1134">Transmembrane beta strand</keyword>
<feature type="chain" id="PRO_5043499076" evidence="12">
    <location>
        <begin position="28"/>
        <end position="668"/>
    </location>
</feature>
<evidence type="ECO:0000256" key="9">
    <source>
        <dbReference type="ARBA" id="ARBA00023237"/>
    </source>
</evidence>
<evidence type="ECO:0000259" key="14">
    <source>
        <dbReference type="Pfam" id="PF07715"/>
    </source>
</evidence>
<dbReference type="InterPro" id="IPR012910">
    <property type="entry name" value="Plug_dom"/>
</dbReference>
<evidence type="ECO:0000313" key="15">
    <source>
        <dbReference type="EMBL" id="MDG9700132.1"/>
    </source>
</evidence>
<dbReference type="PROSITE" id="PS52016">
    <property type="entry name" value="TONB_DEPENDENT_REC_3"/>
    <property type="match status" value="1"/>
</dbReference>
<dbReference type="GO" id="GO:0009279">
    <property type="term" value="C:cell outer membrane"/>
    <property type="evidence" value="ECO:0007669"/>
    <property type="project" value="UniProtKB-SubCell"/>
</dbReference>
<dbReference type="AlphaFoldDB" id="A0AAW6RMN6"/>
<accession>A0AAW6RMN6</accession>
<dbReference type="CDD" id="cd01347">
    <property type="entry name" value="ligand_gated_channel"/>
    <property type="match status" value="1"/>
</dbReference>
<evidence type="ECO:0000256" key="8">
    <source>
        <dbReference type="ARBA" id="ARBA00023170"/>
    </source>
</evidence>
<dbReference type="EMBL" id="JARVII010000024">
    <property type="protein sequence ID" value="MDG9700132.1"/>
    <property type="molecule type" value="Genomic_DNA"/>
</dbReference>
<comment type="caution">
    <text evidence="15">The sequence shown here is derived from an EMBL/GenBank/DDBJ whole genome shotgun (WGS) entry which is preliminary data.</text>
</comment>
<evidence type="ECO:0000256" key="5">
    <source>
        <dbReference type="ARBA" id="ARBA00022692"/>
    </source>
</evidence>
<protein>
    <submittedName>
        <fullName evidence="15">TonB-dependent copper receptor</fullName>
    </submittedName>
</protein>
<evidence type="ECO:0000313" key="16">
    <source>
        <dbReference type="Proteomes" id="UP001237156"/>
    </source>
</evidence>
<dbReference type="Pfam" id="PF00593">
    <property type="entry name" value="TonB_dep_Rec_b-barrel"/>
    <property type="match status" value="1"/>
</dbReference>
<keyword evidence="12" id="KW-0732">Signal</keyword>